<dbReference type="CDD" id="cd00293">
    <property type="entry name" value="USP-like"/>
    <property type="match status" value="2"/>
</dbReference>
<organism evidence="3 4">
    <name type="scientific">Natronogracilivirga saccharolytica</name>
    <dbReference type="NCBI Taxonomy" id="2812953"/>
    <lineage>
        <taxon>Bacteria</taxon>
        <taxon>Pseudomonadati</taxon>
        <taxon>Balneolota</taxon>
        <taxon>Balneolia</taxon>
        <taxon>Balneolales</taxon>
        <taxon>Cyclonatronaceae</taxon>
        <taxon>Natronogracilivirga</taxon>
    </lineage>
</organism>
<dbReference type="AlphaFoldDB" id="A0A8J7UV64"/>
<name>A0A8J7UV64_9BACT</name>
<evidence type="ECO:0000313" key="4">
    <source>
        <dbReference type="Proteomes" id="UP000673975"/>
    </source>
</evidence>
<dbReference type="InterPro" id="IPR006015">
    <property type="entry name" value="Universal_stress_UspA"/>
</dbReference>
<reference evidence="3" key="1">
    <citation type="submission" date="2021-02" db="EMBL/GenBank/DDBJ databases">
        <title>Natronogracilivirga saccharolytica gen. nov. sp. nov. a new anaerobic, haloalkiliphilic carbohydrate-fermenting bacterium from soda lake and proposing of Cyclonatronumiaceae fam. nov. in the phylum Balneolaeota.</title>
        <authorList>
            <person name="Zhilina T.N."/>
            <person name="Sorokin D.Y."/>
            <person name="Zavarzina D.G."/>
            <person name="Toshchakov S.V."/>
            <person name="Kublanov I.V."/>
        </authorList>
    </citation>
    <scope>NUCLEOTIDE SEQUENCE</scope>
    <source>
        <strain evidence="3">Z-1702</strain>
    </source>
</reference>
<dbReference type="InterPro" id="IPR014729">
    <property type="entry name" value="Rossmann-like_a/b/a_fold"/>
</dbReference>
<accession>A0A8J7UV64</accession>
<evidence type="ECO:0000256" key="1">
    <source>
        <dbReference type="ARBA" id="ARBA00008791"/>
    </source>
</evidence>
<evidence type="ECO:0000259" key="2">
    <source>
        <dbReference type="Pfam" id="PF00582"/>
    </source>
</evidence>
<sequence length="306" mass="34326">MKHIKILVPVDFSELSEHALKAAALYARTFDGTVTPFHAYIPVTDLDGFYYVGSGITPHEKYGQIENVLRQRLNETALKYVTDEFLNEPLLDVGNPARAITYNAKDFDLVIMSTHGRTGFSRFVMGSVTEKVLRMCNKPMITVTDKSEMGDLASILLTTDFSENSYQVFPFALSLAEKTGGKIDLVHIVSIEQFFDAKAAEKTASEREQQINDLADKHFKDIRDQVTPRVISGNRKPQAEICKLAKEKNYNLIFMSSVGRSGLEYLMMGSTASYVVRTVDNAVFTVNPQGISAEKAKKIHFDYRNL</sequence>
<dbReference type="Pfam" id="PF00582">
    <property type="entry name" value="Usp"/>
    <property type="match status" value="2"/>
</dbReference>
<dbReference type="InterPro" id="IPR006016">
    <property type="entry name" value="UspA"/>
</dbReference>
<dbReference type="Gene3D" id="3.40.50.620">
    <property type="entry name" value="HUPs"/>
    <property type="match status" value="2"/>
</dbReference>
<gene>
    <name evidence="3" type="ORF">NATSA_06180</name>
</gene>
<dbReference type="EMBL" id="JAFIDN010000003">
    <property type="protein sequence ID" value="MBP3192242.1"/>
    <property type="molecule type" value="Genomic_DNA"/>
</dbReference>
<proteinExistence type="inferred from homology"/>
<evidence type="ECO:0000313" key="3">
    <source>
        <dbReference type="EMBL" id="MBP3192242.1"/>
    </source>
</evidence>
<dbReference type="PANTHER" id="PTHR46268:SF22">
    <property type="entry name" value="SENSOR PROTEIN KDPD-RELATED"/>
    <property type="match status" value="1"/>
</dbReference>
<dbReference type="PANTHER" id="PTHR46268">
    <property type="entry name" value="STRESS RESPONSE PROTEIN NHAX"/>
    <property type="match status" value="1"/>
</dbReference>
<feature type="domain" description="UspA" evidence="2">
    <location>
        <begin position="155"/>
        <end position="286"/>
    </location>
</feature>
<keyword evidence="4" id="KW-1185">Reference proteome</keyword>
<dbReference type="SUPFAM" id="SSF52402">
    <property type="entry name" value="Adenine nucleotide alpha hydrolases-like"/>
    <property type="match status" value="2"/>
</dbReference>
<feature type="domain" description="UspA" evidence="2">
    <location>
        <begin position="5"/>
        <end position="143"/>
    </location>
</feature>
<dbReference type="Proteomes" id="UP000673975">
    <property type="component" value="Unassembled WGS sequence"/>
</dbReference>
<dbReference type="PRINTS" id="PR01438">
    <property type="entry name" value="UNVRSLSTRESS"/>
</dbReference>
<protein>
    <submittedName>
        <fullName evidence="3">Universal stress protein</fullName>
    </submittedName>
</protein>
<comment type="caution">
    <text evidence="3">The sequence shown here is derived from an EMBL/GenBank/DDBJ whole genome shotgun (WGS) entry which is preliminary data.</text>
</comment>
<comment type="similarity">
    <text evidence="1">Belongs to the universal stress protein A family.</text>
</comment>
<dbReference type="RefSeq" id="WP_210511132.1">
    <property type="nucleotide sequence ID" value="NZ_JAFIDN010000003.1"/>
</dbReference>